<dbReference type="RefSeq" id="WP_353063172.1">
    <property type="nucleotide sequence ID" value="NZ_CP132942.1"/>
</dbReference>
<comment type="similarity">
    <text evidence="1">Belongs to the short-chain dehydrogenases/reductases (SDR) family.</text>
</comment>
<dbReference type="PRINTS" id="PR00080">
    <property type="entry name" value="SDRFAMILY"/>
</dbReference>
<dbReference type="SUPFAM" id="SSF51735">
    <property type="entry name" value="NAD(P)-binding Rossmann-fold domains"/>
    <property type="match status" value="1"/>
</dbReference>
<evidence type="ECO:0000313" key="4">
    <source>
        <dbReference type="EMBL" id="XCB32330.1"/>
    </source>
</evidence>
<dbReference type="Gene3D" id="3.40.50.720">
    <property type="entry name" value="NAD(P)-binding Rossmann-like Domain"/>
    <property type="match status" value="1"/>
</dbReference>
<feature type="region of interest" description="Disordered" evidence="3">
    <location>
        <begin position="1"/>
        <end position="40"/>
    </location>
</feature>
<evidence type="ECO:0000256" key="3">
    <source>
        <dbReference type="SAM" id="MobiDB-lite"/>
    </source>
</evidence>
<protein>
    <submittedName>
        <fullName evidence="4">SDR family oxidoreductase</fullName>
    </submittedName>
</protein>
<reference evidence="4" key="1">
    <citation type="submission" date="2023-08" db="EMBL/GenBank/DDBJ databases">
        <authorList>
            <person name="Messyasz A."/>
            <person name="Mannisto M.K."/>
            <person name="Kerkhof L.J."/>
            <person name="Haggblom M."/>
        </authorList>
    </citation>
    <scope>NUCLEOTIDE SEQUENCE</scope>
    <source>
        <strain evidence="4">X5P6</strain>
    </source>
</reference>
<dbReference type="EMBL" id="CP132942">
    <property type="protein sequence ID" value="XCB32330.1"/>
    <property type="molecule type" value="Genomic_DNA"/>
</dbReference>
<dbReference type="InterPro" id="IPR036291">
    <property type="entry name" value="NAD(P)-bd_dom_sf"/>
</dbReference>
<evidence type="ECO:0000256" key="1">
    <source>
        <dbReference type="ARBA" id="ARBA00006484"/>
    </source>
</evidence>
<dbReference type="AlphaFoldDB" id="A0AAU7ZNA0"/>
<dbReference type="FunFam" id="3.40.50.720:FF:000084">
    <property type="entry name" value="Short-chain dehydrogenase reductase"/>
    <property type="match status" value="1"/>
</dbReference>
<proteinExistence type="inferred from homology"/>
<gene>
    <name evidence="4" type="ORF">RBB77_18080</name>
</gene>
<dbReference type="InterPro" id="IPR002347">
    <property type="entry name" value="SDR_fam"/>
</dbReference>
<dbReference type="Pfam" id="PF13561">
    <property type="entry name" value="adh_short_C2"/>
    <property type="match status" value="1"/>
</dbReference>
<dbReference type="PRINTS" id="PR00081">
    <property type="entry name" value="GDHRDH"/>
</dbReference>
<accession>A0AAU7ZNA0</accession>
<dbReference type="PANTHER" id="PTHR48107">
    <property type="entry name" value="NADPH-DEPENDENT ALDEHYDE REDUCTASE-LIKE PROTEIN, CHLOROPLASTIC-RELATED"/>
    <property type="match status" value="1"/>
</dbReference>
<dbReference type="PANTHER" id="PTHR48107:SF16">
    <property type="entry name" value="NADPH-DEPENDENT ALDEHYDE REDUCTASE 1, CHLOROPLASTIC"/>
    <property type="match status" value="1"/>
</dbReference>
<evidence type="ECO:0000256" key="2">
    <source>
        <dbReference type="ARBA" id="ARBA00023002"/>
    </source>
</evidence>
<reference evidence="4" key="2">
    <citation type="journal article" date="2024" name="Environ. Microbiol.">
        <title>Genome analysis and description of Tunturibacter gen. nov. expands the diversity of Terriglobia in tundra soils.</title>
        <authorList>
            <person name="Messyasz A."/>
            <person name="Mannisto M.K."/>
            <person name="Kerkhof L.J."/>
            <person name="Haggblom M.M."/>
        </authorList>
    </citation>
    <scope>NUCLEOTIDE SEQUENCE</scope>
    <source>
        <strain evidence="4">X5P6</strain>
    </source>
</reference>
<dbReference type="KEGG" id="tpsc:RBB77_18080"/>
<dbReference type="InterPro" id="IPR020904">
    <property type="entry name" value="Sc_DH/Rdtase_CS"/>
</dbReference>
<dbReference type="PROSITE" id="PS00061">
    <property type="entry name" value="ADH_SHORT"/>
    <property type="match status" value="1"/>
</dbReference>
<sequence>MNIDPREVGPKPPFPKQEQTHPGTVKKLNPSADHGEESYVGTGKLKGRAAIVTGADSGIGRAVAIAFAKEGADVLLSYLPEEEPDAAEVVAVIEKAGRKAVKLPGDIRKLEYCQALVVAAVKEFGRLDIVVNNAGFQMTHDKLEDVPLDEVKRTFDTNIFGTFALTQAALKELKPGASILNTTSIQAYQPGENLVAYAATKAAVLSMTKSVAKLAMEQGVRVNAVAPGPVWTPLIPSTMPPEKVEKFGENTVFKRPAQPVELAKLFVFLASDDASYVTGEVFGATGGRTPY</sequence>
<organism evidence="4">
    <name type="scientific">Tunturiibacter psychrotolerans</name>
    <dbReference type="NCBI Taxonomy" id="3069686"/>
    <lineage>
        <taxon>Bacteria</taxon>
        <taxon>Pseudomonadati</taxon>
        <taxon>Acidobacteriota</taxon>
        <taxon>Terriglobia</taxon>
        <taxon>Terriglobales</taxon>
        <taxon>Acidobacteriaceae</taxon>
        <taxon>Tunturiibacter</taxon>
    </lineage>
</organism>
<keyword evidence="2" id="KW-0560">Oxidoreductase</keyword>
<dbReference type="GO" id="GO:0016614">
    <property type="term" value="F:oxidoreductase activity, acting on CH-OH group of donors"/>
    <property type="evidence" value="ECO:0007669"/>
    <property type="project" value="UniProtKB-ARBA"/>
</dbReference>
<name>A0AAU7ZNA0_9BACT</name>